<dbReference type="PANTHER" id="PTHR21022:SF19">
    <property type="entry name" value="PREPHENATE DEHYDRATASE-RELATED"/>
    <property type="match status" value="1"/>
</dbReference>
<dbReference type="GO" id="GO:0016829">
    <property type="term" value="F:lyase activity"/>
    <property type="evidence" value="ECO:0007669"/>
    <property type="project" value="UniProtKB-KW"/>
</dbReference>
<evidence type="ECO:0000313" key="7">
    <source>
        <dbReference type="EMBL" id="KAL2349184.1"/>
    </source>
</evidence>
<keyword evidence="8" id="KW-1185">Reference proteome</keyword>
<gene>
    <name evidence="7" type="ORF">Fmac_003184</name>
</gene>
<dbReference type="Proteomes" id="UP001603857">
    <property type="component" value="Unassembled WGS sequence"/>
</dbReference>
<dbReference type="Gene3D" id="3.40.190.10">
    <property type="entry name" value="Periplasmic binding protein-like II"/>
    <property type="match status" value="1"/>
</dbReference>
<dbReference type="AlphaFoldDB" id="A0ABD1NM20"/>
<keyword evidence="3" id="KW-0584">Phenylalanine biosynthesis</keyword>
<evidence type="ECO:0000256" key="5">
    <source>
        <dbReference type="ARBA" id="ARBA00029440"/>
    </source>
</evidence>
<comment type="pathway">
    <text evidence="5">Amino-acid biosynthesis.</text>
</comment>
<sequence length="120" mass="13507">MYEGLVFVREREAKFGKLVVELDNVPLGLLTLHAPTLFCVPNLPVHHCFLELLGVRKDFTHVISHSQALVLFEHTLTKLDLNVAREVVDDIADVPEFMVVNNLHDTTTIASTRTAELYAL</sequence>
<dbReference type="PANTHER" id="PTHR21022">
    <property type="entry name" value="PREPHENATE DEHYDRATASE P PROTEIN"/>
    <property type="match status" value="1"/>
</dbReference>
<accession>A0ABD1NM20</accession>
<name>A0ABD1NM20_9FABA</name>
<evidence type="ECO:0000256" key="4">
    <source>
        <dbReference type="ARBA" id="ARBA00023239"/>
    </source>
</evidence>
<keyword evidence="4" id="KW-0456">Lyase</keyword>
<dbReference type="Pfam" id="PF00800">
    <property type="entry name" value="PDT"/>
    <property type="match status" value="1"/>
</dbReference>
<evidence type="ECO:0000256" key="3">
    <source>
        <dbReference type="ARBA" id="ARBA00023222"/>
    </source>
</evidence>
<evidence type="ECO:0000313" key="8">
    <source>
        <dbReference type="Proteomes" id="UP001603857"/>
    </source>
</evidence>
<keyword evidence="2" id="KW-0057">Aromatic amino acid biosynthesis</keyword>
<keyword evidence="1" id="KW-0028">Amino-acid biosynthesis</keyword>
<organism evidence="7 8">
    <name type="scientific">Flemingia macrophylla</name>
    <dbReference type="NCBI Taxonomy" id="520843"/>
    <lineage>
        <taxon>Eukaryota</taxon>
        <taxon>Viridiplantae</taxon>
        <taxon>Streptophyta</taxon>
        <taxon>Embryophyta</taxon>
        <taxon>Tracheophyta</taxon>
        <taxon>Spermatophyta</taxon>
        <taxon>Magnoliopsida</taxon>
        <taxon>eudicotyledons</taxon>
        <taxon>Gunneridae</taxon>
        <taxon>Pentapetalae</taxon>
        <taxon>rosids</taxon>
        <taxon>fabids</taxon>
        <taxon>Fabales</taxon>
        <taxon>Fabaceae</taxon>
        <taxon>Papilionoideae</taxon>
        <taxon>50 kb inversion clade</taxon>
        <taxon>NPAAA clade</taxon>
        <taxon>indigoferoid/millettioid clade</taxon>
        <taxon>Phaseoleae</taxon>
        <taxon>Flemingia</taxon>
    </lineage>
</organism>
<dbReference type="EMBL" id="JBGMDY010000001">
    <property type="protein sequence ID" value="KAL2349184.1"/>
    <property type="molecule type" value="Genomic_DNA"/>
</dbReference>
<proteinExistence type="predicted"/>
<protein>
    <recommendedName>
        <fullName evidence="6">Prephenate dehydratase domain-containing protein</fullName>
    </recommendedName>
</protein>
<feature type="domain" description="Prephenate dehydratase" evidence="6">
    <location>
        <begin position="43"/>
        <end position="120"/>
    </location>
</feature>
<dbReference type="GO" id="GO:0009094">
    <property type="term" value="P:L-phenylalanine biosynthetic process"/>
    <property type="evidence" value="ECO:0007669"/>
    <property type="project" value="UniProtKB-KW"/>
</dbReference>
<dbReference type="InterPro" id="IPR001086">
    <property type="entry name" value="Preph_deHydtase"/>
</dbReference>
<evidence type="ECO:0000256" key="1">
    <source>
        <dbReference type="ARBA" id="ARBA00022605"/>
    </source>
</evidence>
<comment type="caution">
    <text evidence="7">The sequence shown here is derived from an EMBL/GenBank/DDBJ whole genome shotgun (WGS) entry which is preliminary data.</text>
</comment>
<evidence type="ECO:0000259" key="6">
    <source>
        <dbReference type="Pfam" id="PF00800"/>
    </source>
</evidence>
<reference evidence="7 8" key="1">
    <citation type="submission" date="2024-08" db="EMBL/GenBank/DDBJ databases">
        <title>Insights into the chromosomal genome structure of Flemingia macrophylla.</title>
        <authorList>
            <person name="Ding Y."/>
            <person name="Zhao Y."/>
            <person name="Bi W."/>
            <person name="Wu M."/>
            <person name="Zhao G."/>
            <person name="Gong Y."/>
            <person name="Li W."/>
            <person name="Zhang P."/>
        </authorList>
    </citation>
    <scope>NUCLEOTIDE SEQUENCE [LARGE SCALE GENOMIC DNA]</scope>
    <source>
        <strain evidence="7">DYQJB</strain>
        <tissue evidence="7">Leaf</tissue>
    </source>
</reference>
<evidence type="ECO:0000256" key="2">
    <source>
        <dbReference type="ARBA" id="ARBA00023141"/>
    </source>
</evidence>